<dbReference type="Proteomes" id="UP001056384">
    <property type="component" value="Chromosome 14"/>
</dbReference>
<keyword evidence="2" id="KW-1185">Reference proteome</keyword>
<sequence length="48" mass="5582">MATTDSAYLYSKIRAFGLQLCLLYQPELPREETTAHLGYSVYHHCFNE</sequence>
<gene>
    <name evidence="1" type="ORF">Slin15195_G129960</name>
</gene>
<dbReference type="AlphaFoldDB" id="A0A9Q9B0W6"/>
<evidence type="ECO:0000313" key="1">
    <source>
        <dbReference type="EMBL" id="USW59677.1"/>
    </source>
</evidence>
<organism evidence="1 2">
    <name type="scientific">Septoria linicola</name>
    <dbReference type="NCBI Taxonomy" id="215465"/>
    <lineage>
        <taxon>Eukaryota</taxon>
        <taxon>Fungi</taxon>
        <taxon>Dikarya</taxon>
        <taxon>Ascomycota</taxon>
        <taxon>Pezizomycotina</taxon>
        <taxon>Dothideomycetes</taxon>
        <taxon>Dothideomycetidae</taxon>
        <taxon>Mycosphaerellales</taxon>
        <taxon>Mycosphaerellaceae</taxon>
        <taxon>Septoria</taxon>
    </lineage>
</organism>
<name>A0A9Q9B0W6_9PEZI</name>
<reference evidence="1" key="1">
    <citation type="submission" date="2022-06" db="EMBL/GenBank/DDBJ databases">
        <title>Complete genome sequences of two strains of the flax pathogen Septoria linicola.</title>
        <authorList>
            <person name="Lapalu N."/>
            <person name="Simon A."/>
            <person name="Demenou B."/>
            <person name="Paumier D."/>
            <person name="Guillot M.-P."/>
            <person name="Gout L."/>
            <person name="Valade R."/>
        </authorList>
    </citation>
    <scope>NUCLEOTIDE SEQUENCE</scope>
    <source>
        <strain evidence="1">SE15195</strain>
    </source>
</reference>
<dbReference type="EMBL" id="CP099431">
    <property type="protein sequence ID" value="USW59677.1"/>
    <property type="molecule type" value="Genomic_DNA"/>
</dbReference>
<proteinExistence type="predicted"/>
<evidence type="ECO:0000313" key="2">
    <source>
        <dbReference type="Proteomes" id="UP001056384"/>
    </source>
</evidence>
<protein>
    <submittedName>
        <fullName evidence="1">Uncharacterized protein</fullName>
    </submittedName>
</protein>
<accession>A0A9Q9B0W6</accession>